<dbReference type="InterPro" id="IPR001650">
    <property type="entry name" value="Helicase_C-like"/>
</dbReference>
<feature type="domain" description="Helicase C-terminal" evidence="2">
    <location>
        <begin position="44"/>
        <end position="190"/>
    </location>
</feature>
<dbReference type="CDD" id="cd18793">
    <property type="entry name" value="SF2_C_SNF"/>
    <property type="match status" value="1"/>
</dbReference>
<dbReference type="AlphaFoldDB" id="A0A0D6MBX3"/>
<organism evidence="3 4">
    <name type="scientific">Ancylostoma ceylanicum</name>
    <dbReference type="NCBI Taxonomy" id="53326"/>
    <lineage>
        <taxon>Eukaryota</taxon>
        <taxon>Metazoa</taxon>
        <taxon>Ecdysozoa</taxon>
        <taxon>Nematoda</taxon>
        <taxon>Chromadorea</taxon>
        <taxon>Rhabditida</taxon>
        <taxon>Rhabditina</taxon>
        <taxon>Rhabditomorpha</taxon>
        <taxon>Strongyloidea</taxon>
        <taxon>Ancylostomatidae</taxon>
        <taxon>Ancylostomatinae</taxon>
        <taxon>Ancylostoma</taxon>
    </lineage>
</organism>
<dbReference type="Pfam" id="PF00271">
    <property type="entry name" value="Helicase_C"/>
    <property type="match status" value="1"/>
</dbReference>
<dbReference type="Gene3D" id="3.40.50.300">
    <property type="entry name" value="P-loop containing nucleotide triphosphate hydrolases"/>
    <property type="match status" value="1"/>
</dbReference>
<dbReference type="InterPro" id="IPR027417">
    <property type="entry name" value="P-loop_NTPase"/>
</dbReference>
<keyword evidence="1" id="KW-0378">Hydrolase</keyword>
<evidence type="ECO:0000256" key="1">
    <source>
        <dbReference type="ARBA" id="ARBA00022801"/>
    </source>
</evidence>
<evidence type="ECO:0000313" key="3">
    <source>
        <dbReference type="EMBL" id="EPB80731.1"/>
    </source>
</evidence>
<gene>
    <name evidence="3" type="ORF">ANCCEY_00137</name>
</gene>
<proteinExistence type="predicted"/>
<dbReference type="GO" id="GO:0004386">
    <property type="term" value="F:helicase activity"/>
    <property type="evidence" value="ECO:0007669"/>
    <property type="project" value="UniProtKB-KW"/>
</dbReference>
<keyword evidence="3" id="KW-0067">ATP-binding</keyword>
<keyword evidence="3" id="KW-0547">Nucleotide-binding</keyword>
<dbReference type="InterPro" id="IPR049730">
    <property type="entry name" value="SNF2/RAD54-like_C"/>
</dbReference>
<protein>
    <submittedName>
        <fullName evidence="3">Helicase protein</fullName>
    </submittedName>
</protein>
<evidence type="ECO:0000259" key="2">
    <source>
        <dbReference type="PROSITE" id="PS51194"/>
    </source>
</evidence>
<dbReference type="EMBL" id="KE124776">
    <property type="protein sequence ID" value="EPB80731.1"/>
    <property type="molecule type" value="Genomic_DNA"/>
</dbReference>
<dbReference type="GO" id="GO:0000209">
    <property type="term" value="P:protein polyubiquitination"/>
    <property type="evidence" value="ECO:0007669"/>
    <property type="project" value="TreeGrafter"/>
</dbReference>
<dbReference type="GO" id="GO:0006974">
    <property type="term" value="P:DNA damage response"/>
    <property type="evidence" value="ECO:0007669"/>
    <property type="project" value="TreeGrafter"/>
</dbReference>
<dbReference type="PANTHER" id="PTHR45865">
    <property type="entry name" value="E3 UBIQUITIN-PROTEIN LIGASE SHPRH FAMILY MEMBER"/>
    <property type="match status" value="1"/>
</dbReference>
<dbReference type="InterPro" id="IPR052583">
    <property type="entry name" value="ATP-helicase/E3_Ub-Ligase"/>
</dbReference>
<evidence type="ECO:0000313" key="4">
    <source>
        <dbReference type="Proteomes" id="UP000054495"/>
    </source>
</evidence>
<keyword evidence="3" id="KW-0347">Helicase</keyword>
<dbReference type="SMART" id="SM00490">
    <property type="entry name" value="HELICc"/>
    <property type="match status" value="1"/>
</dbReference>
<sequence>MPSHQNKVRCITCRQIFPIDATMYVVDKKDDLIPGVRLTVKFEQIIRHLKKLIEEDSTNKILVFTSIAMAIPPFAALLKLLKLPYAVLDRGSKSKTLSRFRSDPELKILVMPLRMGANGLNLTQANHVVFMEPITEMSVFAQAVGRIDRIGQRRAITVHNFVVKGSIEEEIYGIVNKGHEQSKWTLNTLREVFGIQPRTLTERDDILLVEL</sequence>
<reference evidence="3 4" key="1">
    <citation type="submission" date="2013-05" db="EMBL/GenBank/DDBJ databases">
        <title>Draft genome of the parasitic nematode Anyclostoma ceylanicum.</title>
        <authorList>
            <person name="Mitreva M."/>
        </authorList>
    </citation>
    <scope>NUCLEOTIDE SEQUENCE [LARGE SCALE GENOMIC DNA]</scope>
</reference>
<dbReference type="GO" id="GO:0016787">
    <property type="term" value="F:hydrolase activity"/>
    <property type="evidence" value="ECO:0007669"/>
    <property type="project" value="UniProtKB-KW"/>
</dbReference>
<accession>A0A0D6MBX3</accession>
<dbReference type="GO" id="GO:0061630">
    <property type="term" value="F:ubiquitin protein ligase activity"/>
    <property type="evidence" value="ECO:0007669"/>
    <property type="project" value="TreeGrafter"/>
</dbReference>
<dbReference type="PROSITE" id="PS51194">
    <property type="entry name" value="HELICASE_CTER"/>
    <property type="match status" value="1"/>
</dbReference>
<dbReference type="Proteomes" id="UP000054495">
    <property type="component" value="Unassembled WGS sequence"/>
</dbReference>
<dbReference type="GO" id="GO:0005634">
    <property type="term" value="C:nucleus"/>
    <property type="evidence" value="ECO:0007669"/>
    <property type="project" value="TreeGrafter"/>
</dbReference>
<dbReference type="PANTHER" id="PTHR45865:SF1">
    <property type="entry name" value="E3 UBIQUITIN-PROTEIN LIGASE SHPRH"/>
    <property type="match status" value="1"/>
</dbReference>
<keyword evidence="4" id="KW-1185">Reference proteome</keyword>
<name>A0A0D6MBX3_9BILA</name>
<dbReference type="SUPFAM" id="SSF52540">
    <property type="entry name" value="P-loop containing nucleoside triphosphate hydrolases"/>
    <property type="match status" value="1"/>
</dbReference>